<evidence type="ECO:0000259" key="1">
    <source>
        <dbReference type="PROSITE" id="PS50965"/>
    </source>
</evidence>
<dbReference type="Proteomes" id="UP001649381">
    <property type="component" value="Unassembled WGS sequence"/>
</dbReference>
<dbReference type="RefSeq" id="WP_236335994.1">
    <property type="nucleotide sequence ID" value="NZ_JAKIJS010000001.1"/>
</dbReference>
<gene>
    <name evidence="2" type="ORF">L2716_12975</name>
</gene>
<accession>A0ABS9H3Z5</accession>
<dbReference type="EMBL" id="JAKIJS010000001">
    <property type="protein sequence ID" value="MCF6138644.1"/>
    <property type="molecule type" value="Genomic_DNA"/>
</dbReference>
<reference evidence="2 3" key="1">
    <citation type="submission" date="2022-01" db="EMBL/GenBank/DDBJ databases">
        <title>Alkalihalobacillus sp. EGI L200015, a novel bacterium isolated from a salt lake sediment.</title>
        <authorList>
            <person name="Gao L."/>
            <person name="Fang B.-Z."/>
            <person name="Li W.-J."/>
        </authorList>
    </citation>
    <scope>NUCLEOTIDE SEQUENCE [LARGE SCALE GENOMIC DNA]</scope>
    <source>
        <strain evidence="2 3">KCTC 12718</strain>
    </source>
</reference>
<dbReference type="PROSITE" id="PS50965">
    <property type="entry name" value="NERD"/>
    <property type="match status" value="1"/>
</dbReference>
<proteinExistence type="predicted"/>
<comment type="caution">
    <text evidence="2">The sequence shown here is derived from an EMBL/GenBank/DDBJ whole genome shotgun (WGS) entry which is preliminary data.</text>
</comment>
<protein>
    <submittedName>
        <fullName evidence="2">NERD domain-containing protein</fullName>
    </submittedName>
</protein>
<dbReference type="Pfam" id="PF08378">
    <property type="entry name" value="NERD"/>
    <property type="match status" value="1"/>
</dbReference>
<feature type="domain" description="NERD" evidence="1">
    <location>
        <begin position="35"/>
        <end position="151"/>
    </location>
</feature>
<keyword evidence="3" id="KW-1185">Reference proteome</keyword>
<evidence type="ECO:0000313" key="3">
    <source>
        <dbReference type="Proteomes" id="UP001649381"/>
    </source>
</evidence>
<name>A0ABS9H3Z5_9BACL</name>
<organism evidence="2 3">
    <name type="scientific">Pseudalkalibacillus berkeleyi</name>
    <dbReference type="NCBI Taxonomy" id="1069813"/>
    <lineage>
        <taxon>Bacteria</taxon>
        <taxon>Bacillati</taxon>
        <taxon>Bacillota</taxon>
        <taxon>Bacilli</taxon>
        <taxon>Bacillales</taxon>
        <taxon>Fictibacillaceae</taxon>
        <taxon>Pseudalkalibacillus</taxon>
    </lineage>
</organism>
<evidence type="ECO:0000313" key="2">
    <source>
        <dbReference type="EMBL" id="MCF6138644.1"/>
    </source>
</evidence>
<dbReference type="InterPro" id="IPR011528">
    <property type="entry name" value="NERD"/>
</dbReference>
<sequence length="317" mass="37196">MKPQEIENLEALLRRIPPNHPSWTKVVNRYAKKNAGFQGEKSLEYYFSFLDPKEYLIIHNIRLPYQSNYFQIDFFVIHAKFILILEVKNISGTLIFDPENAQLIRQIEDREEIFKDPIEQAEHQAFQFRKWLVQHKFSQIPVKSIVVIANDRTKITSKGSPSIIGMVFRNTKILKVINEQTCSYKQDVLSKKDLKRLKRQLNKENTPTNPDLINIYKIKKEDIMTGVCCPYCSSIPMTRIYGKWICSNCDLFSDDAHLKALQDYSVLINPFITNTEFKNFLHLKTSRTAHRMIETLNLKPTGTTRNRVYDLNSLFKK</sequence>